<gene>
    <name evidence="7" type="ORF">CYNAS_LOCUS20664</name>
</gene>
<accession>A0AA36HE39</accession>
<evidence type="ECO:0000256" key="3">
    <source>
        <dbReference type="ARBA" id="ARBA00022989"/>
    </source>
</evidence>
<evidence type="ECO:0000256" key="2">
    <source>
        <dbReference type="ARBA" id="ARBA00022692"/>
    </source>
</evidence>
<keyword evidence="4 6" id="KW-0472">Membrane</keyword>
<evidence type="ECO:0000256" key="1">
    <source>
        <dbReference type="ARBA" id="ARBA00004141"/>
    </source>
</evidence>
<feature type="region of interest" description="Disordered" evidence="5">
    <location>
        <begin position="1"/>
        <end position="42"/>
    </location>
</feature>
<organism evidence="7 8">
    <name type="scientific">Cylicocyclus nassatus</name>
    <name type="common">Nematode worm</name>
    <dbReference type="NCBI Taxonomy" id="53992"/>
    <lineage>
        <taxon>Eukaryota</taxon>
        <taxon>Metazoa</taxon>
        <taxon>Ecdysozoa</taxon>
        <taxon>Nematoda</taxon>
        <taxon>Chromadorea</taxon>
        <taxon>Rhabditida</taxon>
        <taxon>Rhabditina</taxon>
        <taxon>Rhabditomorpha</taxon>
        <taxon>Strongyloidea</taxon>
        <taxon>Strongylidae</taxon>
        <taxon>Cylicocyclus</taxon>
    </lineage>
</organism>
<dbReference type="PANTHER" id="PTHR11785:SF531">
    <property type="entry name" value="LARGE NEUTRAL AMINO ACIDS TRANSPORTER SMALL SUBUNIT 1"/>
    <property type="match status" value="1"/>
</dbReference>
<feature type="compositionally biased region" description="Polar residues" evidence="5">
    <location>
        <begin position="22"/>
        <end position="32"/>
    </location>
</feature>
<keyword evidence="3 6" id="KW-1133">Transmembrane helix</keyword>
<comment type="caution">
    <text evidence="7">The sequence shown here is derived from an EMBL/GenBank/DDBJ whole genome shotgun (WGS) entry which is preliminary data.</text>
</comment>
<name>A0AA36HE39_CYLNA</name>
<dbReference type="InterPro" id="IPR050598">
    <property type="entry name" value="AminoAcid_Transporter"/>
</dbReference>
<proteinExistence type="predicted"/>
<evidence type="ECO:0000256" key="5">
    <source>
        <dbReference type="SAM" id="MobiDB-lite"/>
    </source>
</evidence>
<evidence type="ECO:0000313" key="7">
    <source>
        <dbReference type="EMBL" id="CAJ0608681.1"/>
    </source>
</evidence>
<dbReference type="GO" id="GO:0015179">
    <property type="term" value="F:L-amino acid transmembrane transporter activity"/>
    <property type="evidence" value="ECO:0007669"/>
    <property type="project" value="TreeGrafter"/>
</dbReference>
<dbReference type="InterPro" id="IPR002293">
    <property type="entry name" value="AA/rel_permease1"/>
</dbReference>
<comment type="subcellular location">
    <subcellularLocation>
        <location evidence="1">Membrane</location>
        <topology evidence="1">Multi-pass membrane protein</topology>
    </subcellularLocation>
</comment>
<evidence type="ECO:0000256" key="6">
    <source>
        <dbReference type="SAM" id="Phobius"/>
    </source>
</evidence>
<keyword evidence="8" id="KW-1185">Reference proteome</keyword>
<dbReference type="PANTHER" id="PTHR11785">
    <property type="entry name" value="AMINO ACID TRANSPORTER"/>
    <property type="match status" value="1"/>
</dbReference>
<evidence type="ECO:0000313" key="8">
    <source>
        <dbReference type="Proteomes" id="UP001176961"/>
    </source>
</evidence>
<dbReference type="GO" id="GO:0016020">
    <property type="term" value="C:membrane"/>
    <property type="evidence" value="ECO:0007669"/>
    <property type="project" value="UniProtKB-SubCell"/>
</dbReference>
<feature type="compositionally biased region" description="Basic and acidic residues" evidence="5">
    <location>
        <begin position="33"/>
        <end position="42"/>
    </location>
</feature>
<protein>
    <submittedName>
        <fullName evidence="7">Uncharacterized protein</fullName>
    </submittedName>
</protein>
<feature type="transmembrane region" description="Helical" evidence="6">
    <location>
        <begin position="103"/>
        <end position="122"/>
    </location>
</feature>
<dbReference type="AlphaFoldDB" id="A0AA36HE39"/>
<keyword evidence="2 6" id="KW-0812">Transmembrane</keyword>
<dbReference type="EMBL" id="CATQJL010000316">
    <property type="protein sequence ID" value="CAJ0608681.1"/>
    <property type="molecule type" value="Genomic_DNA"/>
</dbReference>
<feature type="transmembrane region" description="Helical" evidence="6">
    <location>
        <begin position="134"/>
        <end position="152"/>
    </location>
</feature>
<feature type="transmembrane region" description="Helical" evidence="6">
    <location>
        <begin position="72"/>
        <end position="91"/>
    </location>
</feature>
<dbReference type="Proteomes" id="UP001176961">
    <property type="component" value="Unassembled WGS sequence"/>
</dbReference>
<dbReference type="Pfam" id="PF13520">
    <property type="entry name" value="AA_permease_2"/>
    <property type="match status" value="1"/>
</dbReference>
<reference evidence="7" key="1">
    <citation type="submission" date="2023-07" db="EMBL/GenBank/DDBJ databases">
        <authorList>
            <consortium name="CYATHOMIX"/>
        </authorList>
    </citation>
    <scope>NUCLEOTIDE SEQUENCE</scope>
    <source>
        <strain evidence="7">N/A</strain>
    </source>
</reference>
<evidence type="ECO:0000256" key="4">
    <source>
        <dbReference type="ARBA" id="ARBA00023136"/>
    </source>
</evidence>
<sequence length="284" mass="31053">MMPVNEEEDDKKGDADGELPSRTAQKNSSHSNTVKDSKKSSGEDAIVRWSFSSLYEEDEEKGLRRTLSLKNAITMTMGGVIGAGLFVAPTGVQRAAGSVGASIIIWFICGVWCFLGSCIYAELGIMIPKSGGDYAYLMEAFGPFLAFLRFWIEGMVVRYICLYIRHHSQSKYSLFQTGPGKNILCGTHILRERQRWPREQLCSFEPLARTASSGATCILPGPDARKGGPTGQVSSSTHAVAIRPPLRDAHQPNFCLNEVGTDCRLCVGVTVADRGAWVLRGRLV</sequence>
<dbReference type="Gene3D" id="1.20.1740.10">
    <property type="entry name" value="Amino acid/polyamine transporter I"/>
    <property type="match status" value="1"/>
</dbReference>